<organism evidence="2 3">
    <name type="scientific">Penicillium angulare</name>
    <dbReference type="NCBI Taxonomy" id="116970"/>
    <lineage>
        <taxon>Eukaryota</taxon>
        <taxon>Fungi</taxon>
        <taxon>Dikarya</taxon>
        <taxon>Ascomycota</taxon>
        <taxon>Pezizomycotina</taxon>
        <taxon>Eurotiomycetes</taxon>
        <taxon>Eurotiomycetidae</taxon>
        <taxon>Eurotiales</taxon>
        <taxon>Aspergillaceae</taxon>
        <taxon>Penicillium</taxon>
    </lineage>
</organism>
<name>A0A9W9K048_9EURO</name>
<sequence length="833" mass="92978">MPQNITPPRSASPSTVFSARGQGLSLLSLTTTRTDAAISQTRPNRSHRRYTDKPSSWRVRDGIANIWTGLERIYRHTDAEDSTKQTEELAYGDDNDGPSPGERKRGLDDSFPSVLDKWALSLRKFFASKGSPATDDEPDQAVLQVERAGYLSASSSSSMPEVSAPPNDLSLPKPEPEAFSIDAGISSTGDRRHLLDSGPYFNELDRLEEETADILGLRAGSPSLPANFGSVYQLLVKVYSALKNLYDQRFCGSSFSILHMWSRKVTQMMQKWIQRFLHIPDEALLGVDLMALSHSLCLILSVGLLSFSGSHVCRFDLNLWGEEMDEISFGFDGYAYRLRRLACLNDFIGGPAWILSKARPRHELKEGLAAESAARDIHRSKKRESGMKVSLTVQDLQELWGPVKLVGGTRDEAPAIGTERGLIFPVHPQQSPSKYGIPCHWSTEVQELNLITKFERPILLNHRSKIVIGTPNKAGFAVNEQCTDAMSQIQDEVARQLHYPGTYKSRFVCEGYDVQLGAGQYVTAGVVIKVQRMPGRTQKTMIIEDCQKDDSKLLGLLRLWVGVEVIACTGNAQRVRLWDALRLSQACHSPSKMKPPISSSCTHEVGSLNCISSCWTRWQSGLGIDSIGQTPRKEKVLTQHQTRFIIIKSILALACSGVDKRGHLQVWWPLSERPATYSIAPSSSDEQNDWIRVIKDSCKAATFAVVSHRCLEFPQHNTLCSCISPNEPQPKPVRTALATRIFERTTTPPSVRSMHRPQARMRKSLHRMLPGSRLIVDRESTNIRLEVKEVMQDRGEIIAAIDKIPWRPFREKAEVMESTSDETTSCSVPVLIC</sequence>
<feature type="compositionally biased region" description="Basic and acidic residues" evidence="1">
    <location>
        <begin position="78"/>
        <end position="87"/>
    </location>
</feature>
<reference evidence="2" key="1">
    <citation type="submission" date="2022-11" db="EMBL/GenBank/DDBJ databases">
        <authorList>
            <person name="Petersen C."/>
        </authorList>
    </citation>
    <scope>NUCLEOTIDE SEQUENCE</scope>
    <source>
        <strain evidence="2">IBT 30069</strain>
    </source>
</reference>
<evidence type="ECO:0008006" key="4">
    <source>
        <dbReference type="Google" id="ProtNLM"/>
    </source>
</evidence>
<dbReference type="Proteomes" id="UP001149165">
    <property type="component" value="Unassembled WGS sequence"/>
</dbReference>
<feature type="region of interest" description="Disordered" evidence="1">
    <location>
        <begin position="78"/>
        <end position="109"/>
    </location>
</feature>
<evidence type="ECO:0000313" key="2">
    <source>
        <dbReference type="EMBL" id="KAJ5087227.1"/>
    </source>
</evidence>
<evidence type="ECO:0000256" key="1">
    <source>
        <dbReference type="SAM" id="MobiDB-lite"/>
    </source>
</evidence>
<keyword evidence="3" id="KW-1185">Reference proteome</keyword>
<reference evidence="2" key="2">
    <citation type="journal article" date="2023" name="IMA Fungus">
        <title>Comparative genomic study of the Penicillium genus elucidates a diverse pangenome and 15 lateral gene transfer events.</title>
        <authorList>
            <person name="Petersen C."/>
            <person name="Sorensen T."/>
            <person name="Nielsen M.R."/>
            <person name="Sondergaard T.E."/>
            <person name="Sorensen J.L."/>
            <person name="Fitzpatrick D.A."/>
            <person name="Frisvad J.C."/>
            <person name="Nielsen K.L."/>
        </authorList>
    </citation>
    <scope>NUCLEOTIDE SEQUENCE</scope>
    <source>
        <strain evidence="2">IBT 30069</strain>
    </source>
</reference>
<dbReference type="OrthoDB" id="428577at2759"/>
<gene>
    <name evidence="2" type="ORF">N7456_010843</name>
</gene>
<evidence type="ECO:0000313" key="3">
    <source>
        <dbReference type="Proteomes" id="UP001149165"/>
    </source>
</evidence>
<comment type="caution">
    <text evidence="2">The sequence shown here is derived from an EMBL/GenBank/DDBJ whole genome shotgun (WGS) entry which is preliminary data.</text>
</comment>
<protein>
    <recommendedName>
        <fullName evidence="4">PH domain-containing protein</fullName>
    </recommendedName>
</protein>
<dbReference type="AlphaFoldDB" id="A0A9W9K048"/>
<accession>A0A9W9K048</accession>
<proteinExistence type="predicted"/>
<dbReference type="EMBL" id="JAPQKH010000007">
    <property type="protein sequence ID" value="KAJ5087227.1"/>
    <property type="molecule type" value="Genomic_DNA"/>
</dbReference>